<reference evidence="1" key="1">
    <citation type="submission" date="2022-08" db="EMBL/GenBank/DDBJ databases">
        <title>Genome Sequence of Lecanicillium fungicola.</title>
        <authorList>
            <person name="Buettner E."/>
        </authorList>
    </citation>
    <scope>NUCLEOTIDE SEQUENCE</scope>
    <source>
        <strain evidence="1">Babe33</strain>
    </source>
</reference>
<evidence type="ECO:0000313" key="2">
    <source>
        <dbReference type="Proteomes" id="UP001143910"/>
    </source>
</evidence>
<sequence>MVNTAGLIVLLAVKFVAAFPKHHERDARPRGIVDPGISPYCTYYDEAINNLYDCPLIISEWGMSLQDFIEWNPSVGPDCKVVVGHSYCVEVNHGEPLPTTKSTPSVPSSTVTSTTSPQISSTTTTSSTTTSQTSSTTTSSKPSSTTESPSGPSPTQDGIIATCKAFYKAVAGDTCQRVVEKYGAFSLDDFVKWNPAVGEKCSGLLSGYYYCVGIPGTPTTSTSSTPTVTTSPNGIQTPLPAQPNMIDYCNKFVLVRPGDLCLAISSNAGISLDHFLKWNPSAGADCTGLWANTYACIGAIPDIVLSTTYHGDCTGSIHNQERFEHGEGHCVNTDCQVAALDIKSAGRCPDGQVRISYWDQPGCAGKWFGYGYASRGQCRTLWSGGWKFRSLWISCATQESDCITQKTCSMDALPDKNLC</sequence>
<protein>
    <submittedName>
        <fullName evidence="1">Uncharacterized protein</fullName>
    </submittedName>
</protein>
<name>A0ACC1NKE4_9HYPO</name>
<evidence type="ECO:0000313" key="1">
    <source>
        <dbReference type="EMBL" id="KAJ2978894.1"/>
    </source>
</evidence>
<organism evidence="1 2">
    <name type="scientific">Zarea fungicola</name>
    <dbReference type="NCBI Taxonomy" id="93591"/>
    <lineage>
        <taxon>Eukaryota</taxon>
        <taxon>Fungi</taxon>
        <taxon>Dikarya</taxon>
        <taxon>Ascomycota</taxon>
        <taxon>Pezizomycotina</taxon>
        <taxon>Sordariomycetes</taxon>
        <taxon>Hypocreomycetidae</taxon>
        <taxon>Hypocreales</taxon>
        <taxon>Cordycipitaceae</taxon>
        <taxon>Zarea</taxon>
    </lineage>
</organism>
<dbReference type="EMBL" id="JANJQO010000333">
    <property type="protein sequence ID" value="KAJ2978894.1"/>
    <property type="molecule type" value="Genomic_DNA"/>
</dbReference>
<comment type="caution">
    <text evidence="1">The sequence shown here is derived from an EMBL/GenBank/DDBJ whole genome shotgun (WGS) entry which is preliminary data.</text>
</comment>
<proteinExistence type="predicted"/>
<keyword evidence="2" id="KW-1185">Reference proteome</keyword>
<gene>
    <name evidence="1" type="ORF">NQ176_g3565</name>
</gene>
<dbReference type="Proteomes" id="UP001143910">
    <property type="component" value="Unassembled WGS sequence"/>
</dbReference>
<accession>A0ACC1NKE4</accession>